<dbReference type="STRING" id="2052828.ATO67_08385"/>
<dbReference type="Pfam" id="PF07886">
    <property type="entry name" value="BA14K"/>
    <property type="match status" value="1"/>
</dbReference>
<evidence type="ECO:0000256" key="2">
    <source>
        <dbReference type="ARBA" id="ARBA00010270"/>
    </source>
</evidence>
<keyword evidence="4" id="KW-1003">Cell membrane</keyword>
<organism evidence="9 10">
    <name type="scientific">Agrobacterium bohemicum</name>
    <dbReference type="NCBI Taxonomy" id="2052828"/>
    <lineage>
        <taxon>Bacteria</taxon>
        <taxon>Pseudomonadati</taxon>
        <taxon>Pseudomonadota</taxon>
        <taxon>Alphaproteobacteria</taxon>
        <taxon>Hyphomicrobiales</taxon>
        <taxon>Rhizobiaceae</taxon>
        <taxon>Rhizobium/Agrobacterium group</taxon>
        <taxon>Agrobacterium</taxon>
    </lineage>
</organism>
<protein>
    <recommendedName>
        <fullName evidence="3">Lectin-like protein BA14k</fullName>
    </recommendedName>
</protein>
<dbReference type="InterPro" id="IPR012413">
    <property type="entry name" value="BA14K"/>
</dbReference>
<dbReference type="GO" id="GO:0016020">
    <property type="term" value="C:membrane"/>
    <property type="evidence" value="ECO:0007669"/>
    <property type="project" value="UniProtKB-SubCell"/>
</dbReference>
<dbReference type="Proteomes" id="UP000070498">
    <property type="component" value="Unassembled WGS sequence"/>
</dbReference>
<dbReference type="AlphaFoldDB" id="A0A135P1D2"/>
<accession>A0A135P1D2</accession>
<evidence type="ECO:0000313" key="10">
    <source>
        <dbReference type="Proteomes" id="UP000070498"/>
    </source>
</evidence>
<keyword evidence="8" id="KW-0732">Signal</keyword>
<keyword evidence="7" id="KW-0812">Transmembrane</keyword>
<proteinExistence type="inferred from homology"/>
<evidence type="ECO:0000256" key="7">
    <source>
        <dbReference type="SAM" id="Phobius"/>
    </source>
</evidence>
<keyword evidence="5" id="KW-0430">Lectin</keyword>
<evidence type="ECO:0000256" key="5">
    <source>
        <dbReference type="ARBA" id="ARBA00022734"/>
    </source>
</evidence>
<gene>
    <name evidence="9" type="ORF">ATO67_08385</name>
</gene>
<evidence type="ECO:0000256" key="8">
    <source>
        <dbReference type="SAM" id="SignalP"/>
    </source>
</evidence>
<feature type="signal peptide" evidence="8">
    <location>
        <begin position="1"/>
        <end position="27"/>
    </location>
</feature>
<comment type="function">
    <text evidence="6">Has immunoglobulin-binding and hemagglutination properties, and can bind to mannose. Essential for virulence. May be involved in LPS biosynthesis or polysaccharide transport.</text>
</comment>
<comment type="similarity">
    <text evidence="2">Belongs to the BA14k family.</text>
</comment>
<keyword evidence="10" id="KW-1185">Reference proteome</keyword>
<dbReference type="RefSeq" id="WP_067646787.1">
    <property type="nucleotide sequence ID" value="NZ_KQ961026.1"/>
</dbReference>
<name>A0A135P1D2_9HYPH</name>
<reference evidence="9 10" key="1">
    <citation type="submission" date="2015-11" db="EMBL/GenBank/DDBJ databases">
        <title>Draft genome sequence of Agrobacterium sp. R89-1.</title>
        <authorList>
            <person name="Zahradnik J."/>
            <person name="Kyslikova E."/>
            <person name="Palyzova A."/>
            <person name="Kyslik P."/>
        </authorList>
    </citation>
    <scope>NUCLEOTIDE SEQUENCE [LARGE SCALE GENOMIC DNA]</scope>
    <source>
        <strain evidence="9 10">R89-1</strain>
    </source>
</reference>
<feature type="chain" id="PRO_5007466705" description="Lectin-like protein BA14k" evidence="8">
    <location>
        <begin position="28"/>
        <end position="160"/>
    </location>
</feature>
<feature type="transmembrane region" description="Helical" evidence="7">
    <location>
        <begin position="37"/>
        <end position="57"/>
    </location>
</feature>
<comment type="subcellular location">
    <subcellularLocation>
        <location evidence="1">Membrane</location>
        <topology evidence="1">Single-pass membrane protein</topology>
    </subcellularLocation>
</comment>
<keyword evidence="7" id="KW-0472">Membrane</keyword>
<keyword evidence="7" id="KW-1133">Transmembrane helix</keyword>
<comment type="caution">
    <text evidence="9">The sequence shown here is derived from an EMBL/GenBank/DDBJ whole genome shotgun (WGS) entry which is preliminary data.</text>
</comment>
<evidence type="ECO:0000256" key="1">
    <source>
        <dbReference type="ARBA" id="ARBA00004167"/>
    </source>
</evidence>
<evidence type="ECO:0000256" key="6">
    <source>
        <dbReference type="ARBA" id="ARBA00025321"/>
    </source>
</evidence>
<evidence type="ECO:0000256" key="3">
    <source>
        <dbReference type="ARBA" id="ARBA00020552"/>
    </source>
</evidence>
<sequence length="160" mass="18154">MASFAAKTLLALAVSAAVIVPLNSASADDWRRHNRDDALLGGVLGLAAGVAVGSALAQPRYSDERVYDEPPVRHYQTYQPRYTYNEPDDNYYYRQAPRPVYRAQPVYNSRPAYQPRPTYRTIEPWTSAWYDYCSQRYGSFNSRTGTYMGYDGQNHFCVAG</sequence>
<dbReference type="OrthoDB" id="7889197at2"/>
<evidence type="ECO:0000256" key="4">
    <source>
        <dbReference type="ARBA" id="ARBA00022475"/>
    </source>
</evidence>
<dbReference type="GO" id="GO:0030246">
    <property type="term" value="F:carbohydrate binding"/>
    <property type="evidence" value="ECO:0007669"/>
    <property type="project" value="UniProtKB-KW"/>
</dbReference>
<dbReference type="EMBL" id="LNUW01000034">
    <property type="protein sequence ID" value="KXG85220.1"/>
    <property type="molecule type" value="Genomic_DNA"/>
</dbReference>
<evidence type="ECO:0000313" key="9">
    <source>
        <dbReference type="EMBL" id="KXG85220.1"/>
    </source>
</evidence>